<name>A0A382P0U4_9ZZZZ</name>
<organism evidence="1">
    <name type="scientific">marine metagenome</name>
    <dbReference type="NCBI Taxonomy" id="408172"/>
    <lineage>
        <taxon>unclassified sequences</taxon>
        <taxon>metagenomes</taxon>
        <taxon>ecological metagenomes</taxon>
    </lineage>
</organism>
<dbReference type="AlphaFoldDB" id="A0A382P0U4"/>
<evidence type="ECO:0000313" key="1">
    <source>
        <dbReference type="EMBL" id="SVC66490.1"/>
    </source>
</evidence>
<gene>
    <name evidence="1" type="ORF">METZ01_LOCUS319344</name>
</gene>
<proteinExistence type="predicted"/>
<feature type="non-terminal residue" evidence="1">
    <location>
        <position position="151"/>
    </location>
</feature>
<reference evidence="1" key="1">
    <citation type="submission" date="2018-05" db="EMBL/GenBank/DDBJ databases">
        <authorList>
            <person name="Lanie J.A."/>
            <person name="Ng W.-L."/>
            <person name="Kazmierczak K.M."/>
            <person name="Andrzejewski T.M."/>
            <person name="Davidsen T.M."/>
            <person name="Wayne K.J."/>
            <person name="Tettelin H."/>
            <person name="Glass J.I."/>
            <person name="Rusch D."/>
            <person name="Podicherti R."/>
            <person name="Tsui H.-C.T."/>
            <person name="Winkler M.E."/>
        </authorList>
    </citation>
    <scope>NUCLEOTIDE SEQUENCE</scope>
</reference>
<accession>A0A382P0U4</accession>
<sequence>MAHDEALDSFLAEQPPKLHRSDRRLARAMREAYPIGVPALIMKSSTDRLGESAGYAFHLGTPDELLRRIASWLLTNAGDDQRVLLRLVGRLWGRHGREDVALAALLLANLDHVALGVDPWAVLASSTRSSEPAEALLLSIEELLRAGREMP</sequence>
<protein>
    <submittedName>
        <fullName evidence="1">Uncharacterized protein</fullName>
    </submittedName>
</protein>
<dbReference type="EMBL" id="UINC01103816">
    <property type="protein sequence ID" value="SVC66490.1"/>
    <property type="molecule type" value="Genomic_DNA"/>
</dbReference>